<sequence length="81" mass="8876">MLIQSKCCEYEYYLMKHARETASLTSGQSVLCLLSVVLAIVQKVKACIFLKSAEPPPPPPPPPSPPLTHSLTEGRRLRSAV</sequence>
<feature type="compositionally biased region" description="Pro residues" evidence="1">
    <location>
        <begin position="54"/>
        <end position="66"/>
    </location>
</feature>
<accession>A0A0V1FWQ9</accession>
<feature type="region of interest" description="Disordered" evidence="1">
    <location>
        <begin position="53"/>
        <end position="81"/>
    </location>
</feature>
<proteinExistence type="predicted"/>
<evidence type="ECO:0000256" key="1">
    <source>
        <dbReference type="SAM" id="MobiDB-lite"/>
    </source>
</evidence>
<comment type="caution">
    <text evidence="2">The sequence shown here is derived from an EMBL/GenBank/DDBJ whole genome shotgun (WGS) entry which is preliminary data.</text>
</comment>
<reference evidence="2 3" key="1">
    <citation type="submission" date="2015-01" db="EMBL/GenBank/DDBJ databases">
        <title>Evolution of Trichinella species and genotypes.</title>
        <authorList>
            <person name="Korhonen P.K."/>
            <person name="Edoardo P."/>
            <person name="Giuseppe L.R."/>
            <person name="Gasser R.B."/>
        </authorList>
    </citation>
    <scope>NUCLEOTIDE SEQUENCE [LARGE SCALE GENOMIC DNA]</scope>
    <source>
        <strain evidence="2">ISS470</strain>
    </source>
</reference>
<keyword evidence="3" id="KW-1185">Reference proteome</keyword>
<dbReference type="AlphaFoldDB" id="A0A0V1FWQ9"/>
<organism evidence="2 3">
    <name type="scientific">Trichinella pseudospiralis</name>
    <name type="common">Parasitic roundworm</name>
    <dbReference type="NCBI Taxonomy" id="6337"/>
    <lineage>
        <taxon>Eukaryota</taxon>
        <taxon>Metazoa</taxon>
        <taxon>Ecdysozoa</taxon>
        <taxon>Nematoda</taxon>
        <taxon>Enoplea</taxon>
        <taxon>Dorylaimia</taxon>
        <taxon>Trichinellida</taxon>
        <taxon>Trichinellidae</taxon>
        <taxon>Trichinella</taxon>
    </lineage>
</organism>
<evidence type="ECO:0000313" key="3">
    <source>
        <dbReference type="Proteomes" id="UP000054995"/>
    </source>
</evidence>
<gene>
    <name evidence="2" type="ORF">T4D_14802</name>
</gene>
<feature type="compositionally biased region" description="Basic and acidic residues" evidence="1">
    <location>
        <begin position="72"/>
        <end position="81"/>
    </location>
</feature>
<name>A0A0V1FWQ9_TRIPS</name>
<dbReference type="Proteomes" id="UP000054995">
    <property type="component" value="Unassembled WGS sequence"/>
</dbReference>
<evidence type="ECO:0000313" key="2">
    <source>
        <dbReference type="EMBL" id="KRY90377.1"/>
    </source>
</evidence>
<dbReference type="EMBL" id="JYDT01000022">
    <property type="protein sequence ID" value="KRY90377.1"/>
    <property type="molecule type" value="Genomic_DNA"/>
</dbReference>
<protein>
    <submittedName>
        <fullName evidence="2">Uncharacterized protein</fullName>
    </submittedName>
</protein>